<reference evidence="6 7" key="1">
    <citation type="submission" date="2017-10" db="EMBL/GenBank/DDBJ databases">
        <title>Sequencing the genomes of 1000 actinobacteria strains.</title>
        <authorList>
            <person name="Klenk H.-P."/>
        </authorList>
    </citation>
    <scope>NUCLEOTIDE SEQUENCE [LARGE SCALE GENOMIC DNA]</scope>
    <source>
        <strain evidence="6 7">DSM 21801</strain>
    </source>
</reference>
<dbReference type="PANTHER" id="PTHR30055">
    <property type="entry name" value="HTH-TYPE TRANSCRIPTIONAL REGULATOR RUTR"/>
    <property type="match status" value="1"/>
</dbReference>
<keyword evidence="1" id="KW-0805">Transcription regulation</keyword>
<evidence type="ECO:0000256" key="2">
    <source>
        <dbReference type="ARBA" id="ARBA00023125"/>
    </source>
</evidence>
<dbReference type="RefSeq" id="WP_098467918.1">
    <property type="nucleotide sequence ID" value="NZ_PDJD01000001.1"/>
</dbReference>
<dbReference type="InterPro" id="IPR001647">
    <property type="entry name" value="HTH_TetR"/>
</dbReference>
<organism evidence="6 7">
    <name type="scientific">Serinibacter salmoneus</name>
    <dbReference type="NCBI Taxonomy" id="556530"/>
    <lineage>
        <taxon>Bacteria</taxon>
        <taxon>Bacillati</taxon>
        <taxon>Actinomycetota</taxon>
        <taxon>Actinomycetes</taxon>
        <taxon>Micrococcales</taxon>
        <taxon>Beutenbergiaceae</taxon>
        <taxon>Serinibacter</taxon>
    </lineage>
</organism>
<dbReference type="Gene3D" id="1.10.10.60">
    <property type="entry name" value="Homeodomain-like"/>
    <property type="match status" value="1"/>
</dbReference>
<evidence type="ECO:0000256" key="1">
    <source>
        <dbReference type="ARBA" id="ARBA00023015"/>
    </source>
</evidence>
<feature type="domain" description="HTH tetR-type" evidence="5">
    <location>
        <begin position="53"/>
        <end position="113"/>
    </location>
</feature>
<dbReference type="SUPFAM" id="SSF48498">
    <property type="entry name" value="Tetracyclin repressor-like, C-terminal domain"/>
    <property type="match status" value="1"/>
</dbReference>
<dbReference type="EMBL" id="PDJD01000001">
    <property type="protein sequence ID" value="PFG18670.1"/>
    <property type="molecule type" value="Genomic_DNA"/>
</dbReference>
<dbReference type="PANTHER" id="PTHR30055:SF151">
    <property type="entry name" value="TRANSCRIPTIONAL REGULATORY PROTEIN"/>
    <property type="match status" value="1"/>
</dbReference>
<dbReference type="Gene3D" id="1.10.357.10">
    <property type="entry name" value="Tetracycline Repressor, domain 2"/>
    <property type="match status" value="1"/>
</dbReference>
<dbReference type="Pfam" id="PF00440">
    <property type="entry name" value="TetR_N"/>
    <property type="match status" value="1"/>
</dbReference>
<keyword evidence="7" id="KW-1185">Reference proteome</keyword>
<name>A0A2A9CYI0_9MICO</name>
<keyword evidence="2 4" id="KW-0238">DNA-binding</keyword>
<evidence type="ECO:0000313" key="6">
    <source>
        <dbReference type="EMBL" id="PFG18670.1"/>
    </source>
</evidence>
<comment type="caution">
    <text evidence="6">The sequence shown here is derived from an EMBL/GenBank/DDBJ whole genome shotgun (WGS) entry which is preliminary data.</text>
</comment>
<evidence type="ECO:0000256" key="4">
    <source>
        <dbReference type="PROSITE-ProRule" id="PRU00335"/>
    </source>
</evidence>
<dbReference type="AlphaFoldDB" id="A0A2A9CYI0"/>
<dbReference type="GO" id="GO:0000976">
    <property type="term" value="F:transcription cis-regulatory region binding"/>
    <property type="evidence" value="ECO:0007669"/>
    <property type="project" value="TreeGrafter"/>
</dbReference>
<dbReference type="SUPFAM" id="SSF46689">
    <property type="entry name" value="Homeodomain-like"/>
    <property type="match status" value="1"/>
</dbReference>
<keyword evidence="3" id="KW-0804">Transcription</keyword>
<gene>
    <name evidence="6" type="ORF">ATL40_0213</name>
</gene>
<evidence type="ECO:0000256" key="3">
    <source>
        <dbReference type="ARBA" id="ARBA00023163"/>
    </source>
</evidence>
<dbReference type="GO" id="GO:0045892">
    <property type="term" value="P:negative regulation of DNA-templated transcription"/>
    <property type="evidence" value="ECO:0007669"/>
    <property type="project" value="InterPro"/>
</dbReference>
<protein>
    <submittedName>
        <fullName evidence="6">TetR family transcriptional regulator</fullName>
    </submittedName>
</protein>
<dbReference type="InterPro" id="IPR050109">
    <property type="entry name" value="HTH-type_TetR-like_transc_reg"/>
</dbReference>
<dbReference type="Proteomes" id="UP000224915">
    <property type="component" value="Unassembled WGS sequence"/>
</dbReference>
<sequence>MTTRPPEGSLEQQIAQYSAESGFEAVEATPEERRRLDLLWGTTPPAQRGRPPKFTLRDVVAAGLAVADAEGLAGVSMRRVAKQLGAGAMSLYTYVPGREELVDLMIDAAFAQLDLPEVGVGWREGLVRYADTVLAMYRAHPWLLDLNQWRLPLAPHVLDAEEAALRILASTPLEPAQVVGIRDILDTYVAGLARQLATEQRDAAAGTSQEAYWTGQSHFWTSHFDPERYPTMTRMWTAGAFDVDRGSTELALAPLLDSIERAIQDTE</sequence>
<dbReference type="InterPro" id="IPR009057">
    <property type="entry name" value="Homeodomain-like_sf"/>
</dbReference>
<dbReference type="InterPro" id="IPR004111">
    <property type="entry name" value="Repressor_TetR_C"/>
</dbReference>
<accession>A0A2A9CYI0</accession>
<dbReference type="OrthoDB" id="2570341at2"/>
<evidence type="ECO:0000313" key="7">
    <source>
        <dbReference type="Proteomes" id="UP000224915"/>
    </source>
</evidence>
<dbReference type="GO" id="GO:0003700">
    <property type="term" value="F:DNA-binding transcription factor activity"/>
    <property type="evidence" value="ECO:0007669"/>
    <property type="project" value="TreeGrafter"/>
</dbReference>
<dbReference type="Pfam" id="PF02909">
    <property type="entry name" value="TetR_C_1"/>
    <property type="match status" value="1"/>
</dbReference>
<dbReference type="InterPro" id="IPR036271">
    <property type="entry name" value="Tet_transcr_reg_TetR-rel_C_sf"/>
</dbReference>
<proteinExistence type="predicted"/>
<dbReference type="PROSITE" id="PS50977">
    <property type="entry name" value="HTH_TETR_2"/>
    <property type="match status" value="1"/>
</dbReference>
<evidence type="ECO:0000259" key="5">
    <source>
        <dbReference type="PROSITE" id="PS50977"/>
    </source>
</evidence>
<feature type="DNA-binding region" description="H-T-H motif" evidence="4">
    <location>
        <begin position="76"/>
        <end position="95"/>
    </location>
</feature>